<dbReference type="GO" id="GO:0005829">
    <property type="term" value="C:cytosol"/>
    <property type="evidence" value="ECO:0007669"/>
    <property type="project" value="InterPro"/>
</dbReference>
<keyword evidence="4" id="KW-1185">Reference proteome</keyword>
<comment type="caution">
    <text evidence="3">The sequence shown here is derived from an EMBL/GenBank/DDBJ whole genome shotgun (WGS) entry which is preliminary data.</text>
</comment>
<dbReference type="PROSITE" id="PS51186">
    <property type="entry name" value="GNAT"/>
    <property type="match status" value="1"/>
</dbReference>
<dbReference type="InterPro" id="IPR003484">
    <property type="entry name" value="NodA"/>
</dbReference>
<dbReference type="InterPro" id="IPR016181">
    <property type="entry name" value="Acyl_CoA_acyltransferase"/>
</dbReference>
<dbReference type="InterPro" id="IPR000182">
    <property type="entry name" value="GNAT_dom"/>
</dbReference>
<name>A0A852Y4F3_9MICO</name>
<dbReference type="EC" id="2.3.1.-" evidence="3"/>
<dbReference type="SUPFAM" id="SSF55729">
    <property type="entry name" value="Acyl-CoA N-acyltransferases (Nat)"/>
    <property type="match status" value="1"/>
</dbReference>
<evidence type="ECO:0000313" key="3">
    <source>
        <dbReference type="EMBL" id="NYG97796.1"/>
    </source>
</evidence>
<dbReference type="Pfam" id="PF02474">
    <property type="entry name" value="NodA"/>
    <property type="match status" value="1"/>
</dbReference>
<dbReference type="Gene3D" id="3.40.630.30">
    <property type="match status" value="1"/>
</dbReference>
<dbReference type="GO" id="GO:0016747">
    <property type="term" value="F:acyltransferase activity, transferring groups other than amino-acyl groups"/>
    <property type="evidence" value="ECO:0007669"/>
    <property type="project" value="InterPro"/>
</dbReference>
<dbReference type="EMBL" id="JACBZY010000001">
    <property type="protein sequence ID" value="NYG97796.1"/>
    <property type="molecule type" value="Genomic_DNA"/>
</dbReference>
<evidence type="ECO:0000256" key="1">
    <source>
        <dbReference type="SAM" id="MobiDB-lite"/>
    </source>
</evidence>
<protein>
    <submittedName>
        <fullName evidence="3">Nodulation protein A</fullName>
        <ecNumber evidence="3">2.3.1.-</ecNumber>
    </submittedName>
</protein>
<sequence>MSHDGVIHERLPDAGGSGGAGGAGGAGAVAVPLRWVIRWETQLDDAELDRIHEFLKRVFPNHPGGVQAAWAGSRPELRLLGFADGGSPDGGGPQGETAGELLAHIGIARRFIRARESGASVLVGDVGLVGVSPDRQGAGLGRRLMRQTDAVLTDLGVDFGTLTTGDSKIPFYEAVGWHVAPNRLHAIDLWNRRETFDGPFFIRPIRAPLTAWPTGDLERNAREI</sequence>
<dbReference type="Proteomes" id="UP000553888">
    <property type="component" value="Unassembled WGS sequence"/>
</dbReference>
<feature type="region of interest" description="Disordered" evidence="1">
    <location>
        <begin position="1"/>
        <end position="23"/>
    </location>
</feature>
<feature type="domain" description="N-acetyltransferase" evidence="2">
    <location>
        <begin position="35"/>
        <end position="199"/>
    </location>
</feature>
<keyword evidence="3" id="KW-0012">Acyltransferase</keyword>
<proteinExistence type="predicted"/>
<evidence type="ECO:0000259" key="2">
    <source>
        <dbReference type="PROSITE" id="PS51186"/>
    </source>
</evidence>
<organism evidence="3 4">
    <name type="scientific">Schumannella luteola</name>
    <dbReference type="NCBI Taxonomy" id="472059"/>
    <lineage>
        <taxon>Bacteria</taxon>
        <taxon>Bacillati</taxon>
        <taxon>Actinomycetota</taxon>
        <taxon>Actinomycetes</taxon>
        <taxon>Micrococcales</taxon>
        <taxon>Microbacteriaceae</taxon>
        <taxon>Schumannella</taxon>
    </lineage>
</organism>
<gene>
    <name evidence="3" type="ORF">BJ979_000422</name>
</gene>
<dbReference type="AlphaFoldDB" id="A0A852Y4F3"/>
<dbReference type="CDD" id="cd04301">
    <property type="entry name" value="NAT_SF"/>
    <property type="match status" value="1"/>
</dbReference>
<accession>A0A852Y4F3</accession>
<dbReference type="RefSeq" id="WP_179564729.1">
    <property type="nucleotide sequence ID" value="NZ_JACBZY010000001.1"/>
</dbReference>
<keyword evidence="3" id="KW-0808">Transferase</keyword>
<evidence type="ECO:0000313" key="4">
    <source>
        <dbReference type="Proteomes" id="UP000553888"/>
    </source>
</evidence>
<reference evidence="3 4" key="1">
    <citation type="submission" date="2020-07" db="EMBL/GenBank/DDBJ databases">
        <title>Sequencing the genomes of 1000 actinobacteria strains.</title>
        <authorList>
            <person name="Klenk H.-P."/>
        </authorList>
    </citation>
    <scope>NUCLEOTIDE SEQUENCE [LARGE SCALE GENOMIC DNA]</scope>
    <source>
        <strain evidence="3 4">DSM 23141</strain>
    </source>
</reference>
<feature type="compositionally biased region" description="Basic and acidic residues" evidence="1">
    <location>
        <begin position="1"/>
        <end position="12"/>
    </location>
</feature>